<name>A0A6J7JU69_9ZZZZ</name>
<keyword evidence="1" id="KW-1133">Transmembrane helix</keyword>
<protein>
    <submittedName>
        <fullName evidence="2">Unannotated protein</fullName>
    </submittedName>
</protein>
<keyword evidence="1" id="KW-0812">Transmembrane</keyword>
<dbReference type="EMBL" id="CAFBNO010000003">
    <property type="protein sequence ID" value="CAB4946805.1"/>
    <property type="molecule type" value="Genomic_DNA"/>
</dbReference>
<proteinExistence type="predicted"/>
<dbReference type="InterPro" id="IPR019099">
    <property type="entry name" value="Uncharacterised_PGPGW_TM"/>
</dbReference>
<dbReference type="AlphaFoldDB" id="A0A6J7JU69"/>
<dbReference type="Pfam" id="PF09656">
    <property type="entry name" value="PGPGW"/>
    <property type="match status" value="1"/>
</dbReference>
<evidence type="ECO:0000256" key="1">
    <source>
        <dbReference type="SAM" id="Phobius"/>
    </source>
</evidence>
<accession>A0A6J7JU69</accession>
<organism evidence="2">
    <name type="scientific">freshwater metagenome</name>
    <dbReference type="NCBI Taxonomy" id="449393"/>
    <lineage>
        <taxon>unclassified sequences</taxon>
        <taxon>metagenomes</taxon>
        <taxon>ecological metagenomes</taxon>
    </lineage>
</organism>
<feature type="transmembrane region" description="Helical" evidence="1">
    <location>
        <begin position="15"/>
        <end position="36"/>
    </location>
</feature>
<reference evidence="2" key="1">
    <citation type="submission" date="2020-05" db="EMBL/GenBank/DDBJ databases">
        <authorList>
            <person name="Chiriac C."/>
            <person name="Salcher M."/>
            <person name="Ghai R."/>
            <person name="Kavagutti S V."/>
        </authorList>
    </citation>
    <scope>NUCLEOTIDE SEQUENCE</scope>
</reference>
<sequence>MEWLKKILSNLPHPLRWVLTMVVGTVMLVAGVIMMITPGPGLLFIFFGLSILALELEWARELNKQGTQGLERLIAKAKSILKRKS</sequence>
<gene>
    <name evidence="2" type="ORF">UFOPK3837_00172</name>
</gene>
<evidence type="ECO:0000313" key="2">
    <source>
        <dbReference type="EMBL" id="CAB4946805.1"/>
    </source>
</evidence>
<keyword evidence="1" id="KW-0472">Membrane</keyword>